<evidence type="ECO:0008006" key="5">
    <source>
        <dbReference type="Google" id="ProtNLM"/>
    </source>
</evidence>
<accession>A0A345P8J0</accession>
<proteinExistence type="predicted"/>
<reference evidence="3 4" key="1">
    <citation type="submission" date="2018-07" db="EMBL/GenBank/DDBJ databases">
        <title>Genome sequencing of Moraxellaceae gen. HYN0046.</title>
        <authorList>
            <person name="Kim M."/>
            <person name="Yi H."/>
        </authorList>
    </citation>
    <scope>NUCLEOTIDE SEQUENCE [LARGE SCALE GENOMIC DNA]</scope>
    <source>
        <strain evidence="3 4">HYN0046</strain>
    </source>
</reference>
<keyword evidence="2" id="KW-0732">Signal</keyword>
<feature type="compositionally biased region" description="Polar residues" evidence="1">
    <location>
        <begin position="102"/>
        <end position="119"/>
    </location>
</feature>
<dbReference type="AlphaFoldDB" id="A0A345P8J0"/>
<dbReference type="KEGG" id="mbah:HYN46_12625"/>
<keyword evidence="4" id="KW-1185">Reference proteome</keyword>
<evidence type="ECO:0000313" key="4">
    <source>
        <dbReference type="Proteomes" id="UP000253940"/>
    </source>
</evidence>
<dbReference type="Proteomes" id="UP000253940">
    <property type="component" value="Chromosome"/>
</dbReference>
<sequence>MNMSKHFTRLTFAAATLAMGISFPLYAADAPAAAPAAPAPAAAPAAAKPAHEAVKKVKHKAHKVAKEAIDEKGSAEKRVVWKNGVVFHDVEPTGQAAGTFGAPTSTSDTLKVDISQTAK</sequence>
<feature type="signal peptide" evidence="2">
    <location>
        <begin position="1"/>
        <end position="27"/>
    </location>
</feature>
<gene>
    <name evidence="3" type="ORF">HYN46_12625</name>
</gene>
<evidence type="ECO:0000313" key="3">
    <source>
        <dbReference type="EMBL" id="AXI03599.1"/>
    </source>
</evidence>
<feature type="region of interest" description="Disordered" evidence="1">
    <location>
        <begin position="96"/>
        <end position="119"/>
    </location>
</feature>
<dbReference type="RefSeq" id="WP_114899707.1">
    <property type="nucleotide sequence ID" value="NZ_CP031222.1"/>
</dbReference>
<dbReference type="EMBL" id="CP031222">
    <property type="protein sequence ID" value="AXI03599.1"/>
    <property type="molecule type" value="Genomic_DNA"/>
</dbReference>
<feature type="chain" id="PRO_5016938944" description="PepSY domain-containing protein" evidence="2">
    <location>
        <begin position="28"/>
        <end position="119"/>
    </location>
</feature>
<name>A0A345P8J0_9GAMM</name>
<evidence type="ECO:0000256" key="2">
    <source>
        <dbReference type="SAM" id="SignalP"/>
    </source>
</evidence>
<organism evidence="3 4">
    <name type="scientific">Aquirhabdus parva</name>
    <dbReference type="NCBI Taxonomy" id="2283318"/>
    <lineage>
        <taxon>Bacteria</taxon>
        <taxon>Pseudomonadati</taxon>
        <taxon>Pseudomonadota</taxon>
        <taxon>Gammaproteobacteria</taxon>
        <taxon>Moraxellales</taxon>
        <taxon>Moraxellaceae</taxon>
        <taxon>Aquirhabdus</taxon>
    </lineage>
</organism>
<protein>
    <recommendedName>
        <fullName evidence="5">PepSY domain-containing protein</fullName>
    </recommendedName>
</protein>
<evidence type="ECO:0000256" key="1">
    <source>
        <dbReference type="SAM" id="MobiDB-lite"/>
    </source>
</evidence>